<name>A0A8H3IMQ0_9LECA</name>
<proteinExistence type="predicted"/>
<dbReference type="EMBL" id="CAJPDT010000022">
    <property type="protein sequence ID" value="CAF9919329.1"/>
    <property type="molecule type" value="Genomic_DNA"/>
</dbReference>
<feature type="compositionally biased region" description="Polar residues" evidence="1">
    <location>
        <begin position="86"/>
        <end position="97"/>
    </location>
</feature>
<accession>A0A8H3IMQ0</accession>
<reference evidence="2" key="1">
    <citation type="submission" date="2021-03" db="EMBL/GenBank/DDBJ databases">
        <authorList>
            <person name="Tagirdzhanova G."/>
        </authorList>
    </citation>
    <scope>NUCLEOTIDE SEQUENCE</scope>
</reference>
<evidence type="ECO:0000313" key="2">
    <source>
        <dbReference type="EMBL" id="CAF9919329.1"/>
    </source>
</evidence>
<dbReference type="Proteomes" id="UP000664534">
    <property type="component" value="Unassembled WGS sequence"/>
</dbReference>
<gene>
    <name evidence="2" type="ORF">IMSHALPRED_004594</name>
</gene>
<feature type="compositionally biased region" description="Basic and acidic residues" evidence="1">
    <location>
        <begin position="24"/>
        <end position="33"/>
    </location>
</feature>
<feature type="region of interest" description="Disordered" evidence="1">
    <location>
        <begin position="1"/>
        <end position="97"/>
    </location>
</feature>
<keyword evidence="3" id="KW-1185">Reference proteome</keyword>
<feature type="compositionally biased region" description="Basic residues" evidence="1">
    <location>
        <begin position="50"/>
        <end position="62"/>
    </location>
</feature>
<dbReference type="AlphaFoldDB" id="A0A8H3IMQ0"/>
<evidence type="ECO:0000256" key="1">
    <source>
        <dbReference type="SAM" id="MobiDB-lite"/>
    </source>
</evidence>
<comment type="caution">
    <text evidence="2">The sequence shown here is derived from an EMBL/GenBank/DDBJ whole genome shotgun (WGS) entry which is preliminary data.</text>
</comment>
<protein>
    <submittedName>
        <fullName evidence="2">Uncharacterized protein</fullName>
    </submittedName>
</protein>
<evidence type="ECO:0000313" key="3">
    <source>
        <dbReference type="Proteomes" id="UP000664534"/>
    </source>
</evidence>
<sequence>MGPGDVKLGVECQDEAEEGLVEPKPQRGSHEGSEAEGEEAPRDNGAGNKSGRKRRSRTKRRATPSSHDLAPQRTDGPESAPRKIQKTWQGQSLSVSSSKIRGEIAVQGSGSSELTEVDNFLSDLSEELDAKAARKIRFSAYL</sequence>
<organism evidence="2 3">
    <name type="scientific">Imshaugia aleurites</name>
    <dbReference type="NCBI Taxonomy" id="172621"/>
    <lineage>
        <taxon>Eukaryota</taxon>
        <taxon>Fungi</taxon>
        <taxon>Dikarya</taxon>
        <taxon>Ascomycota</taxon>
        <taxon>Pezizomycotina</taxon>
        <taxon>Lecanoromycetes</taxon>
        <taxon>OSLEUM clade</taxon>
        <taxon>Lecanoromycetidae</taxon>
        <taxon>Lecanorales</taxon>
        <taxon>Lecanorineae</taxon>
        <taxon>Parmeliaceae</taxon>
        <taxon>Imshaugia</taxon>
    </lineage>
</organism>